<comment type="caution">
    <text evidence="10">The sequence shown here is derived from an EMBL/GenBank/DDBJ whole genome shotgun (WGS) entry which is preliminary data.</text>
</comment>
<evidence type="ECO:0000256" key="5">
    <source>
        <dbReference type="PROSITE-ProRule" id="PRU10141"/>
    </source>
</evidence>
<evidence type="ECO:0000256" key="1">
    <source>
        <dbReference type="ARBA" id="ARBA00022679"/>
    </source>
</evidence>
<dbReference type="GO" id="GO:0005509">
    <property type="term" value="F:calcium ion binding"/>
    <property type="evidence" value="ECO:0007669"/>
    <property type="project" value="InterPro"/>
</dbReference>
<evidence type="ECO:0000256" key="6">
    <source>
        <dbReference type="SAM" id="MobiDB-lite"/>
    </source>
</evidence>
<feature type="region of interest" description="Disordered" evidence="6">
    <location>
        <begin position="1"/>
        <end position="38"/>
    </location>
</feature>
<keyword evidence="7" id="KW-1133">Transmembrane helix</keyword>
<dbReference type="Gene3D" id="1.10.238.10">
    <property type="entry name" value="EF-hand"/>
    <property type="match status" value="1"/>
</dbReference>
<feature type="domain" description="Protein kinase" evidence="8">
    <location>
        <begin position="51"/>
        <end position="317"/>
    </location>
</feature>
<sequence>MNKPDPASRPHPLEETIEHSVTDGTTPNGGSNGGPGFEASSLALPMTLGRYELFKLLGKGGMGAVYQARDTLLGRDVAIKVPKFGPGVPDQLVKRFHREARAAASLSHPNLCPVFDVGREGEIDFIAMGFISGRPLSDYTRGDKAIAPAAAARLIRKVALAMHEAHQSGIMHRDLKPANIMVDSRKEPIVMDFGLACSVETGDESRLTQDGALLGSPGYMSPEQLTGRAADVGPHSDVYSLGVVLYEMLAGRLPFEDAGSTIAMIGQILSLDPPSVSTFCPGLDTRLAEICQRAMAKSVDERYASMSDFAADLTRYIKTPAGEPTANTTATNQTTANSGVASKTSKATRPTQPASSTKTPKGTSNNKTEPTAASTKMQRANQPTKPGVRHSGKASSQEPDVLHESMFDSLPEIAAPTTTSAFKGTPTVSLSPGTSPPNATAKSKKGLIAAIAGGLTLCVVVAGVAITMFPRNATRPNSTNTVNTPPQAVSDLDPASVETGPWANDATTPPQRGGGPRSAGATTGNNERRGNQRRLRFDDLPRDTMGRGIPPERMLDFDTDGDGMVAIEELPEPSRELMGMADLNQDGFIEKDEIERMPNPAGLAPQAPPNGEPGMGPWGPFQDSDLPRPGRRPGRGQGPGNEFGPSNR</sequence>
<dbReference type="SUPFAM" id="SSF56112">
    <property type="entry name" value="Protein kinase-like (PK-like)"/>
    <property type="match status" value="1"/>
</dbReference>
<dbReference type="EMBL" id="JACHXU010000012">
    <property type="protein sequence ID" value="MBB3207776.1"/>
    <property type="molecule type" value="Genomic_DNA"/>
</dbReference>
<gene>
    <name evidence="10" type="ORF">FHS27_003603</name>
</gene>
<evidence type="ECO:0000313" key="11">
    <source>
        <dbReference type="Proteomes" id="UP000536179"/>
    </source>
</evidence>
<dbReference type="AlphaFoldDB" id="A0A7W5E070"/>
<feature type="compositionally biased region" description="Polar residues" evidence="6">
    <location>
        <begin position="338"/>
        <end position="384"/>
    </location>
</feature>
<dbReference type="GO" id="GO:0005524">
    <property type="term" value="F:ATP binding"/>
    <property type="evidence" value="ECO:0007669"/>
    <property type="project" value="UniProtKB-UniRule"/>
</dbReference>
<dbReference type="PROSITE" id="PS50222">
    <property type="entry name" value="EF_HAND_2"/>
    <property type="match status" value="1"/>
</dbReference>
<feature type="compositionally biased region" description="Polar residues" evidence="6">
    <location>
        <begin position="474"/>
        <end position="487"/>
    </location>
</feature>
<keyword evidence="2 5" id="KW-0547">Nucleotide-binding</keyword>
<feature type="compositionally biased region" description="Low complexity" evidence="6">
    <location>
        <begin position="325"/>
        <end position="337"/>
    </location>
</feature>
<dbReference type="InterPro" id="IPR008271">
    <property type="entry name" value="Ser/Thr_kinase_AS"/>
</dbReference>
<evidence type="ECO:0000256" key="2">
    <source>
        <dbReference type="ARBA" id="ARBA00022741"/>
    </source>
</evidence>
<accession>A0A7W5E070</accession>
<dbReference type="Gene3D" id="3.30.200.20">
    <property type="entry name" value="Phosphorylase Kinase, domain 1"/>
    <property type="match status" value="1"/>
</dbReference>
<feature type="binding site" evidence="5">
    <location>
        <position position="80"/>
    </location>
    <ligand>
        <name>ATP</name>
        <dbReference type="ChEBI" id="CHEBI:30616"/>
    </ligand>
</feature>
<name>A0A7W5E070_9BACT</name>
<dbReference type="PROSITE" id="PS50011">
    <property type="entry name" value="PROTEIN_KINASE_DOM"/>
    <property type="match status" value="1"/>
</dbReference>
<evidence type="ECO:0000256" key="3">
    <source>
        <dbReference type="ARBA" id="ARBA00022777"/>
    </source>
</evidence>
<dbReference type="EC" id="2.7.11.1" evidence="10"/>
<dbReference type="InterPro" id="IPR002048">
    <property type="entry name" value="EF_hand_dom"/>
</dbReference>
<evidence type="ECO:0000256" key="4">
    <source>
        <dbReference type="ARBA" id="ARBA00022840"/>
    </source>
</evidence>
<feature type="region of interest" description="Disordered" evidence="6">
    <location>
        <begin position="471"/>
        <end position="560"/>
    </location>
</feature>
<evidence type="ECO:0000313" key="10">
    <source>
        <dbReference type="EMBL" id="MBB3207776.1"/>
    </source>
</evidence>
<keyword evidence="7" id="KW-0812">Transmembrane</keyword>
<dbReference type="PANTHER" id="PTHR43289:SF6">
    <property type="entry name" value="SERINE_THREONINE-PROTEIN KINASE NEKL-3"/>
    <property type="match status" value="1"/>
</dbReference>
<keyword evidence="7" id="KW-0472">Membrane</keyword>
<keyword evidence="1 10" id="KW-0808">Transferase</keyword>
<dbReference type="InterPro" id="IPR000719">
    <property type="entry name" value="Prot_kinase_dom"/>
</dbReference>
<evidence type="ECO:0000256" key="7">
    <source>
        <dbReference type="SAM" id="Phobius"/>
    </source>
</evidence>
<dbReference type="InterPro" id="IPR018247">
    <property type="entry name" value="EF_Hand_1_Ca_BS"/>
</dbReference>
<dbReference type="Pfam" id="PF00069">
    <property type="entry name" value="Pkinase"/>
    <property type="match status" value="1"/>
</dbReference>
<dbReference type="SUPFAM" id="SSF47473">
    <property type="entry name" value="EF-hand"/>
    <property type="match status" value="1"/>
</dbReference>
<dbReference type="InterPro" id="IPR017441">
    <property type="entry name" value="Protein_kinase_ATP_BS"/>
</dbReference>
<dbReference type="PROSITE" id="PS00107">
    <property type="entry name" value="PROTEIN_KINASE_ATP"/>
    <property type="match status" value="1"/>
</dbReference>
<keyword evidence="4 5" id="KW-0067">ATP-binding</keyword>
<reference evidence="10 11" key="1">
    <citation type="submission" date="2020-08" db="EMBL/GenBank/DDBJ databases">
        <title>Genomic Encyclopedia of Type Strains, Phase III (KMG-III): the genomes of soil and plant-associated and newly described type strains.</title>
        <authorList>
            <person name="Whitman W."/>
        </authorList>
    </citation>
    <scope>NUCLEOTIDE SEQUENCE [LARGE SCALE GENOMIC DNA]</scope>
    <source>
        <strain evidence="10 11">CECT 8075</strain>
    </source>
</reference>
<feature type="transmembrane region" description="Helical" evidence="7">
    <location>
        <begin position="447"/>
        <end position="469"/>
    </location>
</feature>
<feature type="compositionally biased region" description="Basic and acidic residues" evidence="6">
    <location>
        <begin position="526"/>
        <end position="545"/>
    </location>
</feature>
<dbReference type="PROSITE" id="PS00108">
    <property type="entry name" value="PROTEIN_KINASE_ST"/>
    <property type="match status" value="1"/>
</dbReference>
<feature type="domain" description="EF-hand" evidence="9">
    <location>
        <begin position="569"/>
        <end position="604"/>
    </location>
</feature>
<organism evidence="10 11">
    <name type="scientific">Aporhodopirellula rubra</name>
    <dbReference type="NCBI Taxonomy" id="980271"/>
    <lineage>
        <taxon>Bacteria</taxon>
        <taxon>Pseudomonadati</taxon>
        <taxon>Planctomycetota</taxon>
        <taxon>Planctomycetia</taxon>
        <taxon>Pirellulales</taxon>
        <taxon>Pirellulaceae</taxon>
        <taxon>Aporhodopirellula</taxon>
    </lineage>
</organism>
<keyword evidence="11" id="KW-1185">Reference proteome</keyword>
<feature type="compositionally biased region" description="Basic and acidic residues" evidence="6">
    <location>
        <begin position="1"/>
        <end position="21"/>
    </location>
</feature>
<dbReference type="InterPro" id="IPR011009">
    <property type="entry name" value="Kinase-like_dom_sf"/>
</dbReference>
<dbReference type="InterPro" id="IPR011992">
    <property type="entry name" value="EF-hand-dom_pair"/>
</dbReference>
<keyword evidence="3 10" id="KW-0418">Kinase</keyword>
<dbReference type="GO" id="GO:0004674">
    <property type="term" value="F:protein serine/threonine kinase activity"/>
    <property type="evidence" value="ECO:0007669"/>
    <property type="project" value="UniProtKB-EC"/>
</dbReference>
<feature type="region of interest" description="Disordered" evidence="6">
    <location>
        <begin position="419"/>
        <end position="441"/>
    </location>
</feature>
<dbReference type="RefSeq" id="WP_184306069.1">
    <property type="nucleotide sequence ID" value="NZ_JACHXU010000012.1"/>
</dbReference>
<dbReference type="SMART" id="SM00220">
    <property type="entry name" value="S_TKc"/>
    <property type="match status" value="1"/>
</dbReference>
<proteinExistence type="predicted"/>
<feature type="region of interest" description="Disordered" evidence="6">
    <location>
        <begin position="592"/>
        <end position="648"/>
    </location>
</feature>
<dbReference type="PANTHER" id="PTHR43289">
    <property type="entry name" value="MITOGEN-ACTIVATED PROTEIN KINASE KINASE KINASE 20-RELATED"/>
    <property type="match status" value="1"/>
</dbReference>
<evidence type="ECO:0000259" key="8">
    <source>
        <dbReference type="PROSITE" id="PS50011"/>
    </source>
</evidence>
<dbReference type="PROSITE" id="PS00018">
    <property type="entry name" value="EF_HAND_1"/>
    <property type="match status" value="1"/>
</dbReference>
<evidence type="ECO:0000259" key="9">
    <source>
        <dbReference type="PROSITE" id="PS50222"/>
    </source>
</evidence>
<dbReference type="Proteomes" id="UP000536179">
    <property type="component" value="Unassembled WGS sequence"/>
</dbReference>
<feature type="region of interest" description="Disordered" evidence="6">
    <location>
        <begin position="320"/>
        <end position="399"/>
    </location>
</feature>
<dbReference type="CDD" id="cd14014">
    <property type="entry name" value="STKc_PknB_like"/>
    <property type="match status" value="1"/>
</dbReference>
<dbReference type="Gene3D" id="1.10.510.10">
    <property type="entry name" value="Transferase(Phosphotransferase) domain 1"/>
    <property type="match status" value="1"/>
</dbReference>
<protein>
    <submittedName>
        <fullName evidence="10">Serine/threonine-protein kinase</fullName>
        <ecNumber evidence="10">2.7.11.1</ecNumber>
    </submittedName>
</protein>